<dbReference type="PANTHER" id="PTHR40055:SF1">
    <property type="entry name" value="TRANSCRIPTIONAL REGULATOR YGIV-RELATED"/>
    <property type="match status" value="1"/>
</dbReference>
<proteinExistence type="predicted"/>
<dbReference type="InterPro" id="IPR010499">
    <property type="entry name" value="AraC_E-bd"/>
</dbReference>
<keyword evidence="1" id="KW-0805">Transcription regulation</keyword>
<dbReference type="InterPro" id="IPR020449">
    <property type="entry name" value="Tscrpt_reg_AraC-type_HTH"/>
</dbReference>
<keyword evidence="2" id="KW-0238">DNA-binding</keyword>
<dbReference type="InterPro" id="IPR050908">
    <property type="entry name" value="SmbC-like"/>
</dbReference>
<dbReference type="SUPFAM" id="SSF55136">
    <property type="entry name" value="Probable bacterial effector-binding domain"/>
    <property type="match status" value="1"/>
</dbReference>
<dbReference type="SMART" id="SM00871">
    <property type="entry name" value="AraC_E_bind"/>
    <property type="match status" value="1"/>
</dbReference>
<dbReference type="SMART" id="SM00342">
    <property type="entry name" value="HTH_ARAC"/>
    <property type="match status" value="1"/>
</dbReference>
<reference evidence="5 6" key="1">
    <citation type="submission" date="2022-10" db="EMBL/GenBank/DDBJ databases">
        <title>Alteromonas sp. chi3 Genome sequencing.</title>
        <authorList>
            <person name="Park S."/>
        </authorList>
    </citation>
    <scope>NUCLEOTIDE SEQUENCE [LARGE SCALE GENOMIC DNA]</scope>
    <source>
        <strain evidence="6">chi3</strain>
    </source>
</reference>
<dbReference type="InterPro" id="IPR029442">
    <property type="entry name" value="GyrI-like"/>
</dbReference>
<dbReference type="PRINTS" id="PR00032">
    <property type="entry name" value="HTHARAC"/>
</dbReference>
<evidence type="ECO:0000313" key="6">
    <source>
        <dbReference type="Proteomes" id="UP001218788"/>
    </source>
</evidence>
<evidence type="ECO:0000256" key="2">
    <source>
        <dbReference type="ARBA" id="ARBA00023125"/>
    </source>
</evidence>
<keyword evidence="3" id="KW-0804">Transcription</keyword>
<keyword evidence="6" id="KW-1185">Reference proteome</keyword>
<dbReference type="InterPro" id="IPR011256">
    <property type="entry name" value="Reg_factor_effector_dom_sf"/>
</dbReference>
<evidence type="ECO:0000256" key="3">
    <source>
        <dbReference type="ARBA" id="ARBA00023163"/>
    </source>
</evidence>
<dbReference type="InterPro" id="IPR018060">
    <property type="entry name" value="HTH_AraC"/>
</dbReference>
<dbReference type="InterPro" id="IPR009057">
    <property type="entry name" value="Homeodomain-like_sf"/>
</dbReference>
<dbReference type="Pfam" id="PF12833">
    <property type="entry name" value="HTH_18"/>
    <property type="match status" value="1"/>
</dbReference>
<dbReference type="Gene3D" id="3.20.80.10">
    <property type="entry name" value="Regulatory factor, effector binding domain"/>
    <property type="match status" value="1"/>
</dbReference>
<dbReference type="EMBL" id="JAQQXP010000001">
    <property type="protein sequence ID" value="MDC8831116.1"/>
    <property type="molecule type" value="Genomic_DNA"/>
</dbReference>
<evidence type="ECO:0000313" key="5">
    <source>
        <dbReference type="EMBL" id="MDC8831116.1"/>
    </source>
</evidence>
<organism evidence="5 6">
    <name type="scientific">Alteromonas gilva</name>
    <dbReference type="NCBI Taxonomy" id="2987522"/>
    <lineage>
        <taxon>Bacteria</taxon>
        <taxon>Pseudomonadati</taxon>
        <taxon>Pseudomonadota</taxon>
        <taxon>Gammaproteobacteria</taxon>
        <taxon>Alteromonadales</taxon>
        <taxon>Alteromonadaceae</taxon>
        <taxon>Alteromonas/Salinimonas group</taxon>
        <taxon>Alteromonas</taxon>
    </lineage>
</organism>
<sequence length="285" mass="32555">MQKILDYLHTQHDQPVTLNELAQVAGYSPFYFQRLCQQQLGIGPGKLHELIRLQRGYYLLMYRKWLSITDIALECGYQSPDGFSRAFKRVTGVSPGQFKTQSLAAPAPLQSYIQRWQQDVPTMTSSNAFHQQVSIVSLSPIKVCALRHTGHPGRLQGSIQRFISWRRANKLPPATYRTFNFWHNDPHSVNPADFCFDVVCERPARAVELDEDMRFDVIPAGRYARLNVVGGERAVEAAANYITSDYLTETNQQSGDFPLIVERVSVYPDVPYHQAQCHIFLLLHK</sequence>
<name>A0ABT5L3N7_9ALTE</name>
<protein>
    <submittedName>
        <fullName evidence="5">AraC family transcriptional regulator</fullName>
    </submittedName>
</protein>
<gene>
    <name evidence="5" type="ORF">OIK42_10105</name>
</gene>
<accession>A0ABT5L3N7</accession>
<dbReference type="SUPFAM" id="SSF46689">
    <property type="entry name" value="Homeodomain-like"/>
    <property type="match status" value="2"/>
</dbReference>
<dbReference type="PANTHER" id="PTHR40055">
    <property type="entry name" value="TRANSCRIPTIONAL REGULATOR YGIV-RELATED"/>
    <property type="match status" value="1"/>
</dbReference>
<feature type="domain" description="HTH araC/xylS-type" evidence="4">
    <location>
        <begin position="2"/>
        <end position="101"/>
    </location>
</feature>
<comment type="caution">
    <text evidence="5">The sequence shown here is derived from an EMBL/GenBank/DDBJ whole genome shotgun (WGS) entry which is preliminary data.</text>
</comment>
<dbReference type="Gene3D" id="1.10.10.60">
    <property type="entry name" value="Homeodomain-like"/>
    <property type="match status" value="2"/>
</dbReference>
<dbReference type="PROSITE" id="PS01124">
    <property type="entry name" value="HTH_ARAC_FAMILY_2"/>
    <property type="match status" value="1"/>
</dbReference>
<evidence type="ECO:0000256" key="1">
    <source>
        <dbReference type="ARBA" id="ARBA00023015"/>
    </source>
</evidence>
<dbReference type="Proteomes" id="UP001218788">
    <property type="component" value="Unassembled WGS sequence"/>
</dbReference>
<dbReference type="Pfam" id="PF06445">
    <property type="entry name" value="GyrI-like"/>
    <property type="match status" value="1"/>
</dbReference>
<evidence type="ECO:0000259" key="4">
    <source>
        <dbReference type="PROSITE" id="PS01124"/>
    </source>
</evidence>
<dbReference type="RefSeq" id="WP_273640221.1">
    <property type="nucleotide sequence ID" value="NZ_JAQQXP010000001.1"/>
</dbReference>